<feature type="transmembrane region" description="Helical" evidence="1">
    <location>
        <begin position="59"/>
        <end position="80"/>
    </location>
</feature>
<proteinExistence type="predicted"/>
<comment type="caution">
    <text evidence="2">The sequence shown here is derived from an EMBL/GenBank/DDBJ whole genome shotgun (WGS) entry which is preliminary data.</text>
</comment>
<feature type="transmembrane region" description="Helical" evidence="1">
    <location>
        <begin position="95"/>
        <end position="114"/>
    </location>
</feature>
<keyword evidence="1" id="KW-0812">Transmembrane</keyword>
<protein>
    <recommendedName>
        <fullName evidence="4">DUF998 domain-containing protein</fullName>
    </recommendedName>
</protein>
<feature type="transmembrane region" description="Helical" evidence="1">
    <location>
        <begin position="129"/>
        <end position="148"/>
    </location>
</feature>
<keyword evidence="1" id="KW-1133">Transmembrane helix</keyword>
<organism evidence="2 3">
    <name type="scientific">Bowmanella denitrificans</name>
    <dbReference type="NCBI Taxonomy" id="366582"/>
    <lineage>
        <taxon>Bacteria</taxon>
        <taxon>Pseudomonadati</taxon>
        <taxon>Pseudomonadota</taxon>
        <taxon>Gammaproteobacteria</taxon>
        <taxon>Alteromonadales</taxon>
        <taxon>Alteromonadaceae</taxon>
        <taxon>Bowmanella</taxon>
    </lineage>
</organism>
<evidence type="ECO:0000256" key="1">
    <source>
        <dbReference type="SAM" id="Phobius"/>
    </source>
</evidence>
<sequence length="230" mass="25786">MSDLAQLQLYRLGLLTALLPLFTTHICLLLSGYENYLAWCNPYWLDCHSISATGRQGTAYFVFKGGMITAMVLLALYWLINQTWLQGLTGQKNRALGWCGSLASAALIIYTLSLGHDGNIPYLLRRSGVITYLGLTFICQLLLASTLARQTETRTDGRRLFALSAMTLLLALLSLLLDASLGEQYQRLENAVEWGLILMLNLHVLLSVWAWKNAQLQIRLHNHTKRTNTG</sequence>
<accession>A0ABN0X7Z0</accession>
<dbReference type="Proteomes" id="UP001501757">
    <property type="component" value="Unassembled WGS sequence"/>
</dbReference>
<feature type="transmembrane region" description="Helical" evidence="1">
    <location>
        <begin position="12"/>
        <end position="33"/>
    </location>
</feature>
<dbReference type="EMBL" id="BAAAEI010000012">
    <property type="protein sequence ID" value="GAA0357479.1"/>
    <property type="molecule type" value="Genomic_DNA"/>
</dbReference>
<evidence type="ECO:0000313" key="3">
    <source>
        <dbReference type="Proteomes" id="UP001501757"/>
    </source>
</evidence>
<feature type="transmembrane region" description="Helical" evidence="1">
    <location>
        <begin position="191"/>
        <end position="211"/>
    </location>
</feature>
<name>A0ABN0X7Z0_9ALTE</name>
<keyword evidence="1" id="KW-0472">Membrane</keyword>
<reference evidence="2 3" key="1">
    <citation type="journal article" date="2019" name="Int. J. Syst. Evol. Microbiol.">
        <title>The Global Catalogue of Microorganisms (GCM) 10K type strain sequencing project: providing services to taxonomists for standard genome sequencing and annotation.</title>
        <authorList>
            <consortium name="The Broad Institute Genomics Platform"/>
            <consortium name="The Broad Institute Genome Sequencing Center for Infectious Disease"/>
            <person name="Wu L."/>
            <person name="Ma J."/>
        </authorList>
    </citation>
    <scope>NUCLEOTIDE SEQUENCE [LARGE SCALE GENOMIC DNA]</scope>
    <source>
        <strain evidence="2 3">JCM 13378</strain>
    </source>
</reference>
<feature type="transmembrane region" description="Helical" evidence="1">
    <location>
        <begin position="160"/>
        <end position="179"/>
    </location>
</feature>
<dbReference type="RefSeq" id="WP_343844915.1">
    <property type="nucleotide sequence ID" value="NZ_BAAAEI010000012.1"/>
</dbReference>
<evidence type="ECO:0008006" key="4">
    <source>
        <dbReference type="Google" id="ProtNLM"/>
    </source>
</evidence>
<keyword evidence="3" id="KW-1185">Reference proteome</keyword>
<evidence type="ECO:0000313" key="2">
    <source>
        <dbReference type="EMBL" id="GAA0357479.1"/>
    </source>
</evidence>
<gene>
    <name evidence="2" type="ORF">GCM10009092_22120</name>
</gene>